<evidence type="ECO:0000256" key="1">
    <source>
        <dbReference type="ARBA" id="ARBA00004123"/>
    </source>
</evidence>
<gene>
    <name evidence="10" type="ORF">CSSPJE1EN1_LOCUS24627</name>
</gene>
<feature type="compositionally biased region" description="Basic and acidic residues" evidence="8">
    <location>
        <begin position="24"/>
        <end position="34"/>
    </location>
</feature>
<dbReference type="PROSITE" id="PS51032">
    <property type="entry name" value="AP2_ERF"/>
    <property type="match status" value="1"/>
</dbReference>
<dbReference type="InterPro" id="IPR036955">
    <property type="entry name" value="AP2/ERF_dom_sf"/>
</dbReference>
<keyword evidence="4" id="KW-0010">Activator</keyword>
<evidence type="ECO:0000256" key="4">
    <source>
        <dbReference type="ARBA" id="ARBA00023159"/>
    </source>
</evidence>
<accession>A0ABP0XK78</accession>
<reference evidence="10" key="1">
    <citation type="submission" date="2024-02" db="EMBL/GenBank/DDBJ databases">
        <authorList>
            <consortium name="ELIXIR-Norway"/>
            <consortium name="Elixir Norway"/>
        </authorList>
    </citation>
    <scope>NUCLEOTIDE SEQUENCE</scope>
</reference>
<dbReference type="CDD" id="cd00018">
    <property type="entry name" value="AP2"/>
    <property type="match status" value="1"/>
</dbReference>
<dbReference type="SUPFAM" id="SSF54171">
    <property type="entry name" value="DNA-binding domain"/>
    <property type="match status" value="1"/>
</dbReference>
<feature type="compositionally biased region" description="Polar residues" evidence="8">
    <location>
        <begin position="169"/>
        <end position="187"/>
    </location>
</feature>
<dbReference type="InterPro" id="IPR001471">
    <property type="entry name" value="AP2/ERF_dom"/>
</dbReference>
<dbReference type="PANTHER" id="PTHR31985:SF273">
    <property type="entry name" value="ETHYLENE-RESPONSIVE TRANSCRIPTION FACTOR ERF017"/>
    <property type="match status" value="1"/>
</dbReference>
<evidence type="ECO:0000256" key="8">
    <source>
        <dbReference type="SAM" id="MobiDB-lite"/>
    </source>
</evidence>
<protein>
    <recommendedName>
        <fullName evidence="9">AP2/ERF domain-containing protein</fullName>
    </recommendedName>
</protein>
<evidence type="ECO:0000313" key="11">
    <source>
        <dbReference type="Proteomes" id="UP001497444"/>
    </source>
</evidence>
<comment type="similarity">
    <text evidence="7">Belongs to the AP2/ERF transcription factor family. ERF subfamily.</text>
</comment>
<evidence type="ECO:0000256" key="7">
    <source>
        <dbReference type="ARBA" id="ARBA00024343"/>
    </source>
</evidence>
<evidence type="ECO:0000313" key="10">
    <source>
        <dbReference type="EMBL" id="CAK9279149.1"/>
    </source>
</evidence>
<evidence type="ECO:0000256" key="2">
    <source>
        <dbReference type="ARBA" id="ARBA00023015"/>
    </source>
</evidence>
<dbReference type="InterPro" id="IPR051032">
    <property type="entry name" value="AP2/ERF_TF_ERF_subfamily"/>
</dbReference>
<dbReference type="PANTHER" id="PTHR31985">
    <property type="entry name" value="ETHYLENE-RESPONSIVE TRANSCRIPTION FACTOR ERF042-RELATED"/>
    <property type="match status" value="1"/>
</dbReference>
<evidence type="ECO:0000256" key="6">
    <source>
        <dbReference type="ARBA" id="ARBA00023242"/>
    </source>
</evidence>
<dbReference type="Gene3D" id="3.30.730.10">
    <property type="entry name" value="AP2/ERF domain"/>
    <property type="match status" value="1"/>
</dbReference>
<evidence type="ECO:0000259" key="9">
    <source>
        <dbReference type="PROSITE" id="PS51032"/>
    </source>
</evidence>
<feature type="region of interest" description="Disordered" evidence="8">
    <location>
        <begin position="1"/>
        <end position="46"/>
    </location>
</feature>
<feature type="region of interest" description="Disordered" evidence="8">
    <location>
        <begin position="158"/>
        <end position="187"/>
    </location>
</feature>
<organism evidence="10 11">
    <name type="scientific">Sphagnum jensenii</name>
    <dbReference type="NCBI Taxonomy" id="128206"/>
    <lineage>
        <taxon>Eukaryota</taxon>
        <taxon>Viridiplantae</taxon>
        <taxon>Streptophyta</taxon>
        <taxon>Embryophyta</taxon>
        <taxon>Bryophyta</taxon>
        <taxon>Sphagnophytina</taxon>
        <taxon>Sphagnopsida</taxon>
        <taxon>Sphagnales</taxon>
        <taxon>Sphagnaceae</taxon>
        <taxon>Sphagnum</taxon>
    </lineage>
</organism>
<feature type="compositionally biased region" description="Polar residues" evidence="8">
    <location>
        <begin position="219"/>
        <end position="235"/>
    </location>
</feature>
<dbReference type="Pfam" id="PF00847">
    <property type="entry name" value="AP2"/>
    <property type="match status" value="1"/>
</dbReference>
<proteinExistence type="inferred from homology"/>
<dbReference type="Proteomes" id="UP001497444">
    <property type="component" value="Chromosome 9"/>
</dbReference>
<sequence length="294" mass="31413">MVEKQRKQAAASSRRRGANLLGSVKKEGGEEGFSKHHGVAVAASPKSSPYRGVRMRQWGKWVSEIREPNKRSRIWLGSFPTAEMAARAYDAAVVCLRGPSAPLNFPDSPSLALPKISSPKDIQAAAAAAAAAVDPCAPLSLTKPVAVSLRAQLLDHIDDPPAANDEAESQASGTSGEVSSTIFGKSSRAQGESVVPFAQKTDSTALLKKLDDDIECTGESASPSSPLEEQNSGQDFNMWDPGMFPDLEEVRFLDLPPLPDFEQSQVLDSELSAAAPAAADDTAAFWSSLDYNWW</sequence>
<dbReference type="InterPro" id="IPR016177">
    <property type="entry name" value="DNA-bd_dom_sf"/>
</dbReference>
<dbReference type="PRINTS" id="PR00367">
    <property type="entry name" value="ETHRSPELEMNT"/>
</dbReference>
<evidence type="ECO:0000256" key="5">
    <source>
        <dbReference type="ARBA" id="ARBA00023163"/>
    </source>
</evidence>
<keyword evidence="6" id="KW-0539">Nucleus</keyword>
<keyword evidence="11" id="KW-1185">Reference proteome</keyword>
<keyword evidence="5" id="KW-0804">Transcription</keyword>
<evidence type="ECO:0000256" key="3">
    <source>
        <dbReference type="ARBA" id="ARBA00023125"/>
    </source>
</evidence>
<keyword evidence="3" id="KW-0238">DNA-binding</keyword>
<feature type="region of interest" description="Disordered" evidence="8">
    <location>
        <begin position="215"/>
        <end position="237"/>
    </location>
</feature>
<dbReference type="EMBL" id="OZ020104">
    <property type="protein sequence ID" value="CAK9279149.1"/>
    <property type="molecule type" value="Genomic_DNA"/>
</dbReference>
<comment type="subcellular location">
    <subcellularLocation>
        <location evidence="1">Nucleus</location>
    </subcellularLocation>
</comment>
<feature type="domain" description="AP2/ERF" evidence="9">
    <location>
        <begin position="49"/>
        <end position="106"/>
    </location>
</feature>
<keyword evidence="2" id="KW-0805">Transcription regulation</keyword>
<name>A0ABP0XK78_9BRYO</name>
<dbReference type="SMART" id="SM00380">
    <property type="entry name" value="AP2"/>
    <property type="match status" value="1"/>
</dbReference>